<evidence type="ECO:0000256" key="5">
    <source>
        <dbReference type="ARBA" id="ARBA00022588"/>
    </source>
</evidence>
<dbReference type="InParanoid" id="W5MJT6"/>
<reference evidence="21" key="2">
    <citation type="submission" date="2025-08" db="UniProtKB">
        <authorList>
            <consortium name="Ensembl"/>
        </authorList>
    </citation>
    <scope>IDENTIFICATION</scope>
</reference>
<organism evidence="21 22">
    <name type="scientific">Lepisosteus oculatus</name>
    <name type="common">Spotted gar</name>
    <dbReference type="NCBI Taxonomy" id="7918"/>
    <lineage>
        <taxon>Eukaryota</taxon>
        <taxon>Metazoa</taxon>
        <taxon>Chordata</taxon>
        <taxon>Craniata</taxon>
        <taxon>Vertebrata</taxon>
        <taxon>Euteleostomi</taxon>
        <taxon>Actinopterygii</taxon>
        <taxon>Neopterygii</taxon>
        <taxon>Holostei</taxon>
        <taxon>Semionotiformes</taxon>
        <taxon>Lepisosteidae</taxon>
        <taxon>Lepisosteus</taxon>
    </lineage>
</organism>
<keyword evidence="15" id="KW-0968">Cytoplasmic vesicle</keyword>
<dbReference type="GO" id="GO:0030670">
    <property type="term" value="C:phagocytic vesicle membrane"/>
    <property type="evidence" value="ECO:0007669"/>
    <property type="project" value="UniProtKB-SubCell"/>
</dbReference>
<comment type="function">
    <text evidence="17">Pore-forming protein that plays a central role in antigen cross-presentation in dendritic cells by mediating delivery of antigens for cross-presentation. Dendritic cells bridge innate and adaptive immunity by capturing exogenous antigens on MHC class-I molecules and presenting them to naive CD8(+) T-cells. Acts by forming a pore in antigen-containing compartments, promoting the release of antigens into the cytosol, enabling generation of MHCI:peptide complexes and T-cell priming.</text>
</comment>
<name>W5MJT6_LEPOC</name>
<comment type="function">
    <text evidence="18">Pore-forming protein involved in both innate and adaptive immunity. Plays a central role in antigen cross-presentation in dendritic cells by forming a pore in antigen-containing compartments, thereby promoting delivery of antigens for cross-presentation. Also involved in innate immune response following bacterial infection; shows antibacterial activity against a wide spectrum of Gram-positive, Gram-negative and acid-fast bacteria. Reduces the viability of the intracytosolic pathogen L.monocytogenes by inhibiting acidification of the phagocytic vacuole of host cells which restricts bacterial translocation from the vacuole to the cytosol. Required for the antibacterial activity of reactive oxygen species and nitric oxide.</text>
</comment>
<keyword evidence="5" id="KW-0399">Innate immunity</keyword>
<dbReference type="InterPro" id="IPR020864">
    <property type="entry name" value="MACPF"/>
</dbReference>
<feature type="chain" id="PRO_5004866371" description="Macrophage-expressed gene 1 protein" evidence="19">
    <location>
        <begin position="23"/>
        <end position="622"/>
    </location>
</feature>
<reference evidence="21" key="3">
    <citation type="submission" date="2025-09" db="UniProtKB">
        <authorList>
            <consortium name="Ensembl"/>
        </authorList>
    </citation>
    <scope>IDENTIFICATION</scope>
</reference>
<evidence type="ECO:0000256" key="4">
    <source>
        <dbReference type="ARBA" id="ARBA00022452"/>
    </source>
</evidence>
<evidence type="ECO:0000256" key="7">
    <source>
        <dbReference type="ARBA" id="ARBA00022729"/>
    </source>
</evidence>
<reference evidence="22" key="1">
    <citation type="submission" date="2011-12" db="EMBL/GenBank/DDBJ databases">
        <title>The Draft Genome of Lepisosteus oculatus.</title>
        <authorList>
            <consortium name="The Broad Institute Genome Assembly &amp; Analysis Group"/>
            <consortium name="Computational R&amp;D Group"/>
            <consortium name="and Sequencing Platform"/>
            <person name="Di Palma F."/>
            <person name="Alfoldi J."/>
            <person name="Johnson J."/>
            <person name="Berlin A."/>
            <person name="Gnerre S."/>
            <person name="Jaffe D."/>
            <person name="MacCallum I."/>
            <person name="Young S."/>
            <person name="Walker B.J."/>
            <person name="Lander E.S."/>
            <person name="Lindblad-Toh K."/>
        </authorList>
    </citation>
    <scope>NUCLEOTIDE SEQUENCE [LARGE SCALE GENOMIC DNA]</scope>
</reference>
<dbReference type="GO" id="GO:0002250">
    <property type="term" value="P:adaptive immune response"/>
    <property type="evidence" value="ECO:0007669"/>
    <property type="project" value="UniProtKB-KW"/>
</dbReference>
<dbReference type="HOGENOM" id="CLU_023578_1_0_1"/>
<keyword evidence="7 19" id="KW-0732">Signal</keyword>
<dbReference type="Pfam" id="PF01823">
    <property type="entry name" value="MACPF"/>
    <property type="match status" value="1"/>
</dbReference>
<dbReference type="PANTHER" id="PTHR31463">
    <property type="entry name" value="MACROPHAGE-EXPRESSED GENE 1 PROTEIN"/>
    <property type="match status" value="1"/>
</dbReference>
<evidence type="ECO:0000259" key="20">
    <source>
        <dbReference type="PROSITE" id="PS51412"/>
    </source>
</evidence>
<evidence type="ECO:0000256" key="9">
    <source>
        <dbReference type="ARBA" id="ARBA00022859"/>
    </source>
</evidence>
<evidence type="ECO:0000256" key="11">
    <source>
        <dbReference type="ARBA" id="ARBA00023130"/>
    </source>
</evidence>
<keyword evidence="11" id="KW-1064">Adaptive immunity</keyword>
<keyword evidence="13" id="KW-1015">Disulfide bond</keyword>
<proteinExistence type="inferred from homology"/>
<keyword evidence="10" id="KW-1133">Transmembrane helix</keyword>
<evidence type="ECO:0000256" key="2">
    <source>
        <dbReference type="ARBA" id="ARBA00007256"/>
    </source>
</evidence>
<evidence type="ECO:0000256" key="1">
    <source>
        <dbReference type="ARBA" id="ARBA00004265"/>
    </source>
</evidence>
<evidence type="ECO:0000313" key="21">
    <source>
        <dbReference type="Ensembl" id="ENSLOCP00000008645.1"/>
    </source>
</evidence>
<dbReference type="InterPro" id="IPR039707">
    <property type="entry name" value="MPEG1"/>
</dbReference>
<comment type="similarity">
    <text evidence="2">Belongs to the MPEG1 family.</text>
</comment>
<accession>W5MJT6</accession>
<dbReference type="eggNOG" id="ENOG502QRKR">
    <property type="taxonomic scope" value="Eukaryota"/>
</dbReference>
<dbReference type="Ensembl" id="ENSLOCT00000008655.1">
    <property type="protein sequence ID" value="ENSLOCP00000008645.1"/>
    <property type="gene ID" value="ENSLOCG00000007143.1"/>
</dbReference>
<keyword evidence="9" id="KW-0391">Immunity</keyword>
<evidence type="ECO:0000256" key="19">
    <source>
        <dbReference type="SAM" id="SignalP"/>
    </source>
</evidence>
<keyword evidence="12" id="KW-0472">Membrane</keyword>
<evidence type="ECO:0000256" key="18">
    <source>
        <dbReference type="ARBA" id="ARBA00045689"/>
    </source>
</evidence>
<evidence type="ECO:0000256" key="16">
    <source>
        <dbReference type="ARBA" id="ARBA00030728"/>
    </source>
</evidence>
<evidence type="ECO:0000256" key="3">
    <source>
        <dbReference type="ARBA" id="ARBA00021365"/>
    </source>
</evidence>
<feature type="signal peptide" evidence="19">
    <location>
        <begin position="1"/>
        <end position="22"/>
    </location>
</feature>
<keyword evidence="8" id="KW-0832">Ubl conjugation</keyword>
<protein>
    <recommendedName>
        <fullName evidence="3">Macrophage-expressed gene 1 protein</fullName>
    </recommendedName>
    <alternativeName>
        <fullName evidence="16">Perforin-2</fullName>
    </alternativeName>
</protein>
<dbReference type="Proteomes" id="UP000018468">
    <property type="component" value="Linkage group LG9"/>
</dbReference>
<dbReference type="OMA" id="NGLNECH"/>
<dbReference type="AlphaFoldDB" id="W5MJT6"/>
<evidence type="ECO:0000256" key="8">
    <source>
        <dbReference type="ARBA" id="ARBA00022843"/>
    </source>
</evidence>
<dbReference type="EMBL" id="AHAT01040129">
    <property type="status" value="NOT_ANNOTATED_CDS"/>
    <property type="molecule type" value="Genomic_DNA"/>
</dbReference>
<dbReference type="SMART" id="SM00457">
    <property type="entry name" value="MACPF"/>
    <property type="match status" value="1"/>
</dbReference>
<keyword evidence="6" id="KW-0812">Transmembrane</keyword>
<keyword evidence="4" id="KW-1134">Transmembrane beta strand</keyword>
<evidence type="ECO:0000313" key="22">
    <source>
        <dbReference type="Proteomes" id="UP000018468"/>
    </source>
</evidence>
<keyword evidence="14" id="KW-0325">Glycoprotein</keyword>
<dbReference type="PROSITE" id="PS51412">
    <property type="entry name" value="MACPF_2"/>
    <property type="match status" value="1"/>
</dbReference>
<dbReference type="CDD" id="cd22579">
    <property type="entry name" value="MPEG1_P2"/>
    <property type="match status" value="1"/>
</dbReference>
<dbReference type="GO" id="GO:0042742">
    <property type="term" value="P:defense response to bacterium"/>
    <property type="evidence" value="ECO:0000318"/>
    <property type="project" value="GO_Central"/>
</dbReference>
<evidence type="ECO:0000256" key="17">
    <source>
        <dbReference type="ARBA" id="ARBA00045657"/>
    </source>
</evidence>
<evidence type="ECO:0000256" key="15">
    <source>
        <dbReference type="ARBA" id="ARBA00023329"/>
    </source>
</evidence>
<evidence type="ECO:0000256" key="6">
    <source>
        <dbReference type="ARBA" id="ARBA00022692"/>
    </source>
</evidence>
<evidence type="ECO:0000256" key="12">
    <source>
        <dbReference type="ARBA" id="ARBA00023136"/>
    </source>
</evidence>
<evidence type="ECO:0000256" key="14">
    <source>
        <dbReference type="ARBA" id="ARBA00023180"/>
    </source>
</evidence>
<dbReference type="GeneTree" id="ENSGT00390000008048"/>
<evidence type="ECO:0000256" key="10">
    <source>
        <dbReference type="ARBA" id="ARBA00022989"/>
    </source>
</evidence>
<evidence type="ECO:0000256" key="13">
    <source>
        <dbReference type="ARBA" id="ARBA00023157"/>
    </source>
</evidence>
<feature type="domain" description="MACPF" evidence="20">
    <location>
        <begin position="24"/>
        <end position="340"/>
    </location>
</feature>
<keyword evidence="22" id="KW-1185">Reference proteome</keyword>
<comment type="subcellular location">
    <subcellularLocation>
        <location evidence="1">Cytoplasmic vesicle</location>
        <location evidence="1">Phagosome membrane</location>
        <topology evidence="1">Multi-pass membrane protein</topology>
    </subcellularLocation>
</comment>
<dbReference type="PANTHER" id="PTHR31463:SF4">
    <property type="entry name" value="MACROPHAGE-EXPRESSED GENE 1 PROTEIN"/>
    <property type="match status" value="1"/>
</dbReference>
<dbReference type="GO" id="GO:0045087">
    <property type="term" value="P:innate immune response"/>
    <property type="evidence" value="ECO:0007669"/>
    <property type="project" value="UniProtKB-KW"/>
</dbReference>
<sequence>CSMALNAAMFLLLAAWIGLSLCSGIQKCREVEKEIKVLEALPGGGWDNIRNLDMGRVMDLSYSLCQTTEDGYLLPDEVFIIPQKESRVEHNSEIIGNWQDYRSTEASSINADVSFKKFLNSKFSIENRRVKTHQVKEQSVTSRLEFRHFLYTIKAHPSFALDPRFKRQVMEIADALENNETRNAEFLSEMLVLEYGTHVVTSLDVGASLVHEDYLKSTFVLDTKVSQKTITFSAQISFLKLFDNISLSWKKVAETTESKMYEGNITYSFTESHGGVPFYPGLSLQQWEQSVAQNLVAIDRSGLPLPFLLNSNTLPDLSVVTVQRLALSVFSAIERYYTINTLPGCVDPNSPNFSFQANVDDGSCNDTVAILSFGGVFQRCTALTQDGGTLCPGLDQKNPKTDSFSCQAFYNTTLLRSENKEQGYTVYECHRECKSCWLVFTCCKDICNNVYYVRRANVATYWCSAKGKVQESSVVLFGGLYSDTLKNPITKSFGCPRGFLSFALLSDGLKICLSSDYQVGTHYSMLFGGFFSCEAGNPLANGQQKCPPGFAQHSVSVSDGCQVMYCVRAGVFNDAELPPARLPPFTRPPLFGNDTVLGDRSAGRLSWRMGTQGDVQWVMVEP</sequence>